<proteinExistence type="predicted"/>
<dbReference type="EMBL" id="KB405097">
    <property type="protein sequence ID" value="EMF51075.1"/>
    <property type="molecule type" value="Genomic_DNA"/>
</dbReference>
<sequence>MPDGLAYIGWGSTVAAPITAASGYRSRGAAARSHTGQSSPMFLSAGSTIPQS</sequence>
<protein>
    <submittedName>
        <fullName evidence="2">Uncharacterized protein</fullName>
    </submittedName>
</protein>
<dbReference type="Proteomes" id="UP000030760">
    <property type="component" value="Unassembled WGS sequence"/>
</dbReference>
<feature type="region of interest" description="Disordered" evidence="1">
    <location>
        <begin position="27"/>
        <end position="52"/>
    </location>
</feature>
<evidence type="ECO:0000313" key="3">
    <source>
        <dbReference type="Proteomes" id="UP000030760"/>
    </source>
</evidence>
<organism evidence="2 3">
    <name type="scientific">Streptomyces bottropensis ATCC 25435</name>
    <dbReference type="NCBI Taxonomy" id="1054862"/>
    <lineage>
        <taxon>Bacteria</taxon>
        <taxon>Bacillati</taxon>
        <taxon>Actinomycetota</taxon>
        <taxon>Actinomycetes</taxon>
        <taxon>Kitasatosporales</taxon>
        <taxon>Streptomycetaceae</taxon>
        <taxon>Streptomyces</taxon>
    </lineage>
</organism>
<gene>
    <name evidence="2" type="ORF">SBD_7792</name>
</gene>
<evidence type="ECO:0000313" key="2">
    <source>
        <dbReference type="EMBL" id="EMF51075.1"/>
    </source>
</evidence>
<accession>M3FE05</accession>
<reference evidence="3" key="1">
    <citation type="journal article" date="2013" name="Genome Announc.">
        <title>Draft Genome Sequence of Streptomyces bottropensis ATCC 25435, a Bottromycin-Producing Actinomycete.</title>
        <authorList>
            <person name="Zhang H."/>
            <person name="Zhou W."/>
            <person name="Zhuang Y."/>
            <person name="Liang X."/>
            <person name="Liu T."/>
        </authorList>
    </citation>
    <scope>NUCLEOTIDE SEQUENCE [LARGE SCALE GENOMIC DNA]</scope>
    <source>
        <strain evidence="3">ATCC 25435</strain>
    </source>
</reference>
<name>M3FE05_9ACTN</name>
<feature type="compositionally biased region" description="Polar residues" evidence="1">
    <location>
        <begin position="34"/>
        <end position="52"/>
    </location>
</feature>
<evidence type="ECO:0000256" key="1">
    <source>
        <dbReference type="SAM" id="MobiDB-lite"/>
    </source>
</evidence>
<dbReference type="AlphaFoldDB" id="M3FE05"/>